<dbReference type="CDD" id="cd07035">
    <property type="entry name" value="TPP_PYR_POX_like"/>
    <property type="match status" value="1"/>
</dbReference>
<dbReference type="Gene3D" id="3.40.50.1220">
    <property type="entry name" value="TPP-binding domain"/>
    <property type="match status" value="1"/>
</dbReference>
<protein>
    <submittedName>
        <fullName evidence="10">Thiamine diphosphate-binding protein</fullName>
    </submittedName>
</protein>
<accession>A0A6A6RGV3</accession>
<evidence type="ECO:0000256" key="6">
    <source>
        <dbReference type="RuleBase" id="RU362132"/>
    </source>
</evidence>
<dbReference type="Pfam" id="PF02776">
    <property type="entry name" value="TPP_enzyme_N"/>
    <property type="match status" value="1"/>
</dbReference>
<dbReference type="OrthoDB" id="10006023at2759"/>
<feature type="domain" description="Thiamine pyrophosphate enzyme TPP-binding" evidence="8">
    <location>
        <begin position="393"/>
        <end position="542"/>
    </location>
</feature>
<dbReference type="GO" id="GO:0005948">
    <property type="term" value="C:acetolactate synthase complex"/>
    <property type="evidence" value="ECO:0007669"/>
    <property type="project" value="TreeGrafter"/>
</dbReference>
<dbReference type="Pfam" id="PF00205">
    <property type="entry name" value="TPP_enzyme_M"/>
    <property type="match status" value="1"/>
</dbReference>
<keyword evidence="5 6" id="KW-0786">Thiamine pyrophosphate</keyword>
<keyword evidence="4" id="KW-0479">Metal-binding</keyword>
<feature type="domain" description="Thiamine pyrophosphate enzyme N-terminal TPP-binding" evidence="9">
    <location>
        <begin position="15"/>
        <end position="129"/>
    </location>
</feature>
<evidence type="ECO:0000256" key="1">
    <source>
        <dbReference type="ARBA" id="ARBA00001946"/>
    </source>
</evidence>
<evidence type="ECO:0000256" key="5">
    <source>
        <dbReference type="ARBA" id="ARBA00023052"/>
    </source>
</evidence>
<evidence type="ECO:0000313" key="10">
    <source>
        <dbReference type="EMBL" id="KAF2502990.1"/>
    </source>
</evidence>
<sequence length="584" mass="62055">MSSFELQNPSTRELTGGDLLAQCLHHIGVRVAFGLHGGHIDAFLMGCESTGIKLVDTRHETVAVQAAEAYFNVTGTTGVCFGTPPSTYSNGLPGLATAFADRSSIFCITSSPPLRDGENNSLQGSIDQVVVAKPLTKFAHRIAHAEDIPRLVAHAMKISSCVQRTILADIYTPISWGSITSPLPYPPGPHTKAIENAFLLLKASERPVIIAGTGARSSEATQALLRFIETTQIPLFHSPKICFSLPTSSPLYASSAGKLALLHHMKSPAPDLVILLGARTGMYMGGRSGGIIPSPDSCKLIQIDTDGGEIGRTLPVNIGIVSDATEALLAFNAALLKQDYVAPNEWVKIATGLKNMPMPYTSDPEVVEGKLHPYHALTAVFKSIPEGSIIVTDGGECGAWASGAATISNPHAIISATGYLGFLGNGFGYSLGCAFADPSRLIVNIQGDGSAGFHFMELDTYARFQLKILTIVVNNHAWGMSSNGQELIYGTKNPARPISSLSPKTAYDVVAQGLGNNSVKVEQIADVLEAVTKLLAGDGPGCMNLIVSRHPTHPITESMVGMTEDKNVIVVPYYDNVSRPYYKT</sequence>
<dbReference type="Gene3D" id="3.40.50.970">
    <property type="match status" value="2"/>
</dbReference>
<evidence type="ECO:0000259" key="9">
    <source>
        <dbReference type="Pfam" id="PF02776"/>
    </source>
</evidence>
<dbReference type="CDD" id="cd02004">
    <property type="entry name" value="TPP_BZL_OCoD_HPCL"/>
    <property type="match status" value="1"/>
</dbReference>
<dbReference type="InterPro" id="IPR029061">
    <property type="entry name" value="THDP-binding"/>
</dbReference>
<dbReference type="Pfam" id="PF02775">
    <property type="entry name" value="TPP_enzyme_C"/>
    <property type="match status" value="1"/>
</dbReference>
<dbReference type="InterPro" id="IPR012001">
    <property type="entry name" value="Thiamin_PyroP_enz_TPP-bd_dom"/>
</dbReference>
<comment type="similarity">
    <text evidence="3 6">Belongs to the TPP enzyme family.</text>
</comment>
<dbReference type="SUPFAM" id="SSF52467">
    <property type="entry name" value="DHS-like NAD/FAD-binding domain"/>
    <property type="match status" value="1"/>
</dbReference>
<evidence type="ECO:0000313" key="11">
    <source>
        <dbReference type="Proteomes" id="UP000799750"/>
    </source>
</evidence>
<dbReference type="InterPro" id="IPR012000">
    <property type="entry name" value="Thiamin_PyroP_enz_cen_dom"/>
</dbReference>
<dbReference type="EMBL" id="MU004181">
    <property type="protein sequence ID" value="KAF2502990.1"/>
    <property type="molecule type" value="Genomic_DNA"/>
</dbReference>
<dbReference type="GO" id="GO:0003984">
    <property type="term" value="F:acetolactate synthase activity"/>
    <property type="evidence" value="ECO:0007669"/>
    <property type="project" value="TreeGrafter"/>
</dbReference>
<dbReference type="AlphaFoldDB" id="A0A6A6RGV3"/>
<comment type="cofactor">
    <cofactor evidence="2">
        <name>thiamine diphosphate</name>
        <dbReference type="ChEBI" id="CHEBI:58937"/>
    </cofactor>
</comment>
<dbReference type="GO" id="GO:0009099">
    <property type="term" value="P:L-valine biosynthetic process"/>
    <property type="evidence" value="ECO:0007669"/>
    <property type="project" value="TreeGrafter"/>
</dbReference>
<evidence type="ECO:0000259" key="8">
    <source>
        <dbReference type="Pfam" id="PF02775"/>
    </source>
</evidence>
<evidence type="ECO:0000259" key="7">
    <source>
        <dbReference type="Pfam" id="PF00205"/>
    </source>
</evidence>
<feature type="domain" description="Thiamine pyrophosphate enzyme central" evidence="7">
    <location>
        <begin position="194"/>
        <end position="329"/>
    </location>
</feature>
<name>A0A6A6RGV3_9PEZI</name>
<dbReference type="GO" id="GO:0009097">
    <property type="term" value="P:isoleucine biosynthetic process"/>
    <property type="evidence" value="ECO:0007669"/>
    <property type="project" value="TreeGrafter"/>
</dbReference>
<organism evidence="10 11">
    <name type="scientific">Lophium mytilinum</name>
    <dbReference type="NCBI Taxonomy" id="390894"/>
    <lineage>
        <taxon>Eukaryota</taxon>
        <taxon>Fungi</taxon>
        <taxon>Dikarya</taxon>
        <taxon>Ascomycota</taxon>
        <taxon>Pezizomycotina</taxon>
        <taxon>Dothideomycetes</taxon>
        <taxon>Pleosporomycetidae</taxon>
        <taxon>Mytilinidiales</taxon>
        <taxon>Mytilinidiaceae</taxon>
        <taxon>Lophium</taxon>
    </lineage>
</organism>
<dbReference type="Proteomes" id="UP000799750">
    <property type="component" value="Unassembled WGS sequence"/>
</dbReference>
<evidence type="ECO:0000256" key="3">
    <source>
        <dbReference type="ARBA" id="ARBA00007812"/>
    </source>
</evidence>
<comment type="cofactor">
    <cofactor evidence="1">
        <name>Mg(2+)</name>
        <dbReference type="ChEBI" id="CHEBI:18420"/>
    </cofactor>
</comment>
<dbReference type="GO" id="GO:0050660">
    <property type="term" value="F:flavin adenine dinucleotide binding"/>
    <property type="evidence" value="ECO:0007669"/>
    <property type="project" value="TreeGrafter"/>
</dbReference>
<proteinExistence type="inferred from homology"/>
<dbReference type="PROSITE" id="PS00187">
    <property type="entry name" value="TPP_ENZYMES"/>
    <property type="match status" value="1"/>
</dbReference>
<gene>
    <name evidence="10" type="ORF">BU16DRAFT_546104</name>
</gene>
<evidence type="ECO:0000256" key="2">
    <source>
        <dbReference type="ARBA" id="ARBA00001964"/>
    </source>
</evidence>
<keyword evidence="11" id="KW-1185">Reference proteome</keyword>
<dbReference type="InterPro" id="IPR045229">
    <property type="entry name" value="TPP_enz"/>
</dbReference>
<dbReference type="InterPro" id="IPR011766">
    <property type="entry name" value="TPP_enzyme_TPP-bd"/>
</dbReference>
<evidence type="ECO:0000256" key="4">
    <source>
        <dbReference type="ARBA" id="ARBA00022723"/>
    </source>
</evidence>
<dbReference type="InterPro" id="IPR000399">
    <property type="entry name" value="TPP-bd_CS"/>
</dbReference>
<dbReference type="SUPFAM" id="SSF52518">
    <property type="entry name" value="Thiamin diphosphate-binding fold (THDP-binding)"/>
    <property type="match status" value="2"/>
</dbReference>
<reference evidence="10" key="1">
    <citation type="journal article" date="2020" name="Stud. Mycol.">
        <title>101 Dothideomycetes genomes: a test case for predicting lifestyles and emergence of pathogens.</title>
        <authorList>
            <person name="Haridas S."/>
            <person name="Albert R."/>
            <person name="Binder M."/>
            <person name="Bloem J."/>
            <person name="Labutti K."/>
            <person name="Salamov A."/>
            <person name="Andreopoulos B."/>
            <person name="Baker S."/>
            <person name="Barry K."/>
            <person name="Bills G."/>
            <person name="Bluhm B."/>
            <person name="Cannon C."/>
            <person name="Castanera R."/>
            <person name="Culley D."/>
            <person name="Daum C."/>
            <person name="Ezra D."/>
            <person name="Gonzalez J."/>
            <person name="Henrissat B."/>
            <person name="Kuo A."/>
            <person name="Liang C."/>
            <person name="Lipzen A."/>
            <person name="Lutzoni F."/>
            <person name="Magnuson J."/>
            <person name="Mondo S."/>
            <person name="Nolan M."/>
            <person name="Ohm R."/>
            <person name="Pangilinan J."/>
            <person name="Park H.-J."/>
            <person name="Ramirez L."/>
            <person name="Alfaro M."/>
            <person name="Sun H."/>
            <person name="Tritt A."/>
            <person name="Yoshinaga Y."/>
            <person name="Zwiers L.-H."/>
            <person name="Turgeon B."/>
            <person name="Goodwin S."/>
            <person name="Spatafora J."/>
            <person name="Crous P."/>
            <person name="Grigoriev I."/>
        </authorList>
    </citation>
    <scope>NUCLEOTIDE SEQUENCE</scope>
    <source>
        <strain evidence="10">CBS 269.34</strain>
    </source>
</reference>
<dbReference type="PANTHER" id="PTHR18968">
    <property type="entry name" value="THIAMINE PYROPHOSPHATE ENZYMES"/>
    <property type="match status" value="1"/>
</dbReference>
<dbReference type="GO" id="GO:0030976">
    <property type="term" value="F:thiamine pyrophosphate binding"/>
    <property type="evidence" value="ECO:0007669"/>
    <property type="project" value="InterPro"/>
</dbReference>
<dbReference type="PANTHER" id="PTHR18968:SF166">
    <property type="entry name" value="2-HYDROXYACYL-COA LYASE 2"/>
    <property type="match status" value="1"/>
</dbReference>
<dbReference type="InterPro" id="IPR029035">
    <property type="entry name" value="DHS-like_NAD/FAD-binding_dom"/>
</dbReference>
<dbReference type="GO" id="GO:0000287">
    <property type="term" value="F:magnesium ion binding"/>
    <property type="evidence" value="ECO:0007669"/>
    <property type="project" value="InterPro"/>
</dbReference>